<name>A0AAW8J6S4_9GAMM</name>
<sequence>MQDTQEHNVSEPANKLRQSLKQGYTPLIISAVVLSLGSLILGYTVGHRQGLTVVGYDADAKQLVDVVQKQKNNLDALNKNLNTAVQERDVAVENSNELYAGINKLKAEKTQLTGLAAIYREVLRERGGLSLSVQNLAIKPLPENAFEYQLDLLQVSPNHRRATGNIELRLISGAEVLIVPMENKGFNFEDYARLTGRWTMPKGFNPQFIEVRLSGPTTVIKRFSWQRGKAVENLASFASEIPQAEATVQ</sequence>
<dbReference type="EMBL" id="JAVIDL010000014">
    <property type="protein sequence ID" value="MDQ8935821.1"/>
    <property type="molecule type" value="Genomic_DNA"/>
</dbReference>
<reference evidence="3" key="1">
    <citation type="submission" date="2023-08" db="EMBL/GenBank/DDBJ databases">
        <title>Emergence of clinically-relevant ST2 carbapenem-resistant Acinetobacter baumannii strains in hospital sewages in Zhejiang, East of China.</title>
        <authorList>
            <person name="Kaichao C."/>
            <person name="Zhang R."/>
        </authorList>
    </citation>
    <scope>NUCLEOTIDE SEQUENCE</scope>
    <source>
        <strain evidence="3">M-RB-37</strain>
    </source>
</reference>
<keyword evidence="1" id="KW-0175">Coiled coil</keyword>
<dbReference type="AlphaFoldDB" id="A0AAW8J6S4"/>
<evidence type="ECO:0000313" key="4">
    <source>
        <dbReference type="Proteomes" id="UP001243844"/>
    </source>
</evidence>
<keyword evidence="2" id="KW-1133">Transmembrane helix</keyword>
<evidence type="ECO:0000256" key="1">
    <source>
        <dbReference type="SAM" id="Coils"/>
    </source>
</evidence>
<gene>
    <name evidence="3" type="ORF">RFH47_08765</name>
</gene>
<protein>
    <recommendedName>
        <fullName evidence="5">DUF3251 domain-containing protein</fullName>
    </recommendedName>
</protein>
<keyword evidence="2" id="KW-0472">Membrane</keyword>
<evidence type="ECO:0000313" key="3">
    <source>
        <dbReference type="EMBL" id="MDQ8935821.1"/>
    </source>
</evidence>
<accession>A0AAW8J6S4</accession>
<comment type="caution">
    <text evidence="3">The sequence shown here is derived from an EMBL/GenBank/DDBJ whole genome shotgun (WGS) entry which is preliminary data.</text>
</comment>
<evidence type="ECO:0008006" key="5">
    <source>
        <dbReference type="Google" id="ProtNLM"/>
    </source>
</evidence>
<proteinExistence type="predicted"/>
<dbReference type="Pfam" id="PF20567">
    <property type="entry name" value="DUF6776"/>
    <property type="match status" value="1"/>
</dbReference>
<feature type="coiled-coil region" evidence="1">
    <location>
        <begin position="60"/>
        <end position="94"/>
    </location>
</feature>
<keyword evidence="2" id="KW-0812">Transmembrane</keyword>
<dbReference type="InterPro" id="IPR046703">
    <property type="entry name" value="DUF6776"/>
</dbReference>
<organism evidence="3 4">
    <name type="scientific">Acinetobacter rudis</name>
    <dbReference type="NCBI Taxonomy" id="632955"/>
    <lineage>
        <taxon>Bacteria</taxon>
        <taxon>Pseudomonadati</taxon>
        <taxon>Pseudomonadota</taxon>
        <taxon>Gammaproteobacteria</taxon>
        <taxon>Moraxellales</taxon>
        <taxon>Moraxellaceae</taxon>
        <taxon>Acinetobacter</taxon>
    </lineage>
</organism>
<feature type="transmembrane region" description="Helical" evidence="2">
    <location>
        <begin position="24"/>
        <end position="45"/>
    </location>
</feature>
<evidence type="ECO:0000256" key="2">
    <source>
        <dbReference type="SAM" id="Phobius"/>
    </source>
</evidence>
<dbReference type="RefSeq" id="WP_308981477.1">
    <property type="nucleotide sequence ID" value="NZ_JAVIDL010000014.1"/>
</dbReference>
<dbReference type="Proteomes" id="UP001243844">
    <property type="component" value="Unassembled WGS sequence"/>
</dbReference>